<dbReference type="PROSITE" id="PS51201">
    <property type="entry name" value="RCK_N"/>
    <property type="match status" value="2"/>
</dbReference>
<dbReference type="RefSeq" id="WP_354368196.1">
    <property type="nucleotide sequence ID" value="NZ_JBEPMA010000006.1"/>
</dbReference>
<evidence type="ECO:0000259" key="8">
    <source>
        <dbReference type="PROSITE" id="PS51202"/>
    </source>
</evidence>
<organism evidence="9 10">
    <name type="scientific">Peptoniphilus olsenii</name>
    <dbReference type="NCBI Taxonomy" id="411570"/>
    <lineage>
        <taxon>Bacteria</taxon>
        <taxon>Bacillati</taxon>
        <taxon>Bacillota</taxon>
        <taxon>Tissierellia</taxon>
        <taxon>Tissierellales</taxon>
        <taxon>Peptoniphilaceae</taxon>
        <taxon>Peptoniphilus</taxon>
    </lineage>
</organism>
<evidence type="ECO:0000313" key="10">
    <source>
        <dbReference type="Proteomes" id="UP001549162"/>
    </source>
</evidence>
<dbReference type="EMBL" id="JBEPMA010000006">
    <property type="protein sequence ID" value="MET3617591.1"/>
    <property type="molecule type" value="Genomic_DNA"/>
</dbReference>
<dbReference type="InterPro" id="IPR036291">
    <property type="entry name" value="NAD(P)-bd_dom_sf"/>
</dbReference>
<dbReference type="Gene3D" id="3.40.50.720">
    <property type="entry name" value="NAD(P)-binding Rossmann-like Domain"/>
    <property type="match status" value="2"/>
</dbReference>
<dbReference type="InterPro" id="IPR006036">
    <property type="entry name" value="K_uptake_TrkA"/>
</dbReference>
<dbReference type="InterPro" id="IPR006037">
    <property type="entry name" value="RCK_C"/>
</dbReference>
<dbReference type="PRINTS" id="PR00335">
    <property type="entry name" value="KUPTAKETRKA"/>
</dbReference>
<dbReference type="SUPFAM" id="SSF116726">
    <property type="entry name" value="TrkA C-terminal domain-like"/>
    <property type="match status" value="2"/>
</dbReference>
<comment type="caution">
    <text evidence="9">The sequence shown here is derived from an EMBL/GenBank/DDBJ whole genome shotgun (WGS) entry which is preliminary data.</text>
</comment>
<sequence length="465" mass="51939">MKALVVGVGKLGHRLASALIDEDYEVTVVDYDKDVIENITTSLDVMSINANALDFAVLEEIGLEDYDYVIATTTNDEANVILCTMSKKMGAKFAIARVRDPEYRRHLKFIGDELNIDKIINPDHATAKSIVKYLLKRYQLYSDEFAGGRVSLVEFNIGKDESFVGKKIMEIERINGLLIAAISREGEAIIPNGKTVLMENDNIILAGRSRTIEEFDKIHTGVEKAKHLKNTMILGGGKTGLYVALLLLKENVNVTIIEINKKRCMMLKELVPEAQIINGDGTDISLLEEEMIHSYDSFLAATGIDEVNLLMSLVAKQSGIYKSVAKISRTNYDKVLDKLNIDCVFNTSYITAAEMLKEIRGKDSISLNLFLNGQVEGVELIIKKKHVVCGKTLKELKLPEGILIIAIVRNMEMIVPNGSTELKEDDRIIVFSKHEQVVKMKKIFYSEGRISNAINTIRSRGFNES</sequence>
<dbReference type="PANTHER" id="PTHR43833:SF5">
    <property type="entry name" value="TRK SYSTEM POTASSIUM UPTAKE PROTEIN TRKA"/>
    <property type="match status" value="1"/>
</dbReference>
<dbReference type="Gene3D" id="3.30.70.1450">
    <property type="entry name" value="Regulator of K+ conductance, C-terminal domain"/>
    <property type="match status" value="2"/>
</dbReference>
<dbReference type="InterPro" id="IPR003148">
    <property type="entry name" value="RCK_N"/>
</dbReference>
<keyword evidence="3" id="KW-0633">Potassium transport</keyword>
<dbReference type="PANTHER" id="PTHR43833">
    <property type="entry name" value="POTASSIUM CHANNEL PROTEIN 2-RELATED-RELATED"/>
    <property type="match status" value="1"/>
</dbReference>
<dbReference type="Pfam" id="PF02254">
    <property type="entry name" value="TrkA_N"/>
    <property type="match status" value="2"/>
</dbReference>
<evidence type="ECO:0000256" key="5">
    <source>
        <dbReference type="ARBA" id="ARBA00023027"/>
    </source>
</evidence>
<keyword evidence="5" id="KW-0520">NAD</keyword>
<evidence type="ECO:0000256" key="4">
    <source>
        <dbReference type="ARBA" id="ARBA00022958"/>
    </source>
</evidence>
<feature type="domain" description="RCK N-terminal" evidence="7">
    <location>
        <begin position="228"/>
        <end position="354"/>
    </location>
</feature>
<keyword evidence="10" id="KW-1185">Reference proteome</keyword>
<dbReference type="Proteomes" id="UP001549162">
    <property type="component" value="Unassembled WGS sequence"/>
</dbReference>
<feature type="domain" description="RCK C-terminal" evidence="8">
    <location>
        <begin position="365"/>
        <end position="446"/>
    </location>
</feature>
<dbReference type="PROSITE" id="PS51202">
    <property type="entry name" value="RCK_C"/>
    <property type="match status" value="2"/>
</dbReference>
<dbReference type="SUPFAM" id="SSF51735">
    <property type="entry name" value="NAD(P)-binding Rossmann-fold domains"/>
    <property type="match status" value="2"/>
</dbReference>
<gene>
    <name evidence="9" type="ORF">ABID14_001225</name>
</gene>
<accession>A0ABV2JBG4</accession>
<dbReference type="NCBIfam" id="NF007039">
    <property type="entry name" value="PRK09496.3-2"/>
    <property type="match status" value="1"/>
</dbReference>
<dbReference type="Pfam" id="PF02080">
    <property type="entry name" value="TrkA_C"/>
    <property type="match status" value="2"/>
</dbReference>
<evidence type="ECO:0000256" key="1">
    <source>
        <dbReference type="ARBA" id="ARBA00017378"/>
    </source>
</evidence>
<dbReference type="InterPro" id="IPR050721">
    <property type="entry name" value="Trk_Ktr_HKT_K-transport"/>
</dbReference>
<keyword evidence="6" id="KW-0406">Ion transport</keyword>
<protein>
    <recommendedName>
        <fullName evidence="1">Trk system potassium uptake protein TrkA</fullName>
    </recommendedName>
</protein>
<evidence type="ECO:0000259" key="7">
    <source>
        <dbReference type="PROSITE" id="PS51201"/>
    </source>
</evidence>
<evidence type="ECO:0000256" key="2">
    <source>
        <dbReference type="ARBA" id="ARBA00022448"/>
    </source>
</evidence>
<reference evidence="9 10" key="1">
    <citation type="submission" date="2024-06" db="EMBL/GenBank/DDBJ databases">
        <title>Genomic Encyclopedia of Type Strains, Phase IV (KMG-IV): sequencing the most valuable type-strain genomes for metagenomic binning, comparative biology and taxonomic classification.</title>
        <authorList>
            <person name="Goeker M."/>
        </authorList>
    </citation>
    <scope>NUCLEOTIDE SEQUENCE [LARGE SCALE GENOMIC DNA]</scope>
    <source>
        <strain evidence="9 10">DSM 21460</strain>
    </source>
</reference>
<dbReference type="InterPro" id="IPR036721">
    <property type="entry name" value="RCK_C_sf"/>
</dbReference>
<name>A0ABV2JBG4_9FIRM</name>
<dbReference type="NCBIfam" id="NF007041">
    <property type="entry name" value="PRK09496.3-4"/>
    <property type="match status" value="1"/>
</dbReference>
<feature type="domain" description="RCK C-terminal" evidence="8">
    <location>
        <begin position="140"/>
        <end position="221"/>
    </location>
</feature>
<proteinExistence type="predicted"/>
<keyword evidence="2" id="KW-0813">Transport</keyword>
<keyword evidence="4" id="KW-0630">Potassium</keyword>
<evidence type="ECO:0000256" key="3">
    <source>
        <dbReference type="ARBA" id="ARBA00022538"/>
    </source>
</evidence>
<evidence type="ECO:0000313" key="9">
    <source>
        <dbReference type="EMBL" id="MET3617591.1"/>
    </source>
</evidence>
<feature type="domain" description="RCK N-terminal" evidence="7">
    <location>
        <begin position="1"/>
        <end position="120"/>
    </location>
</feature>
<evidence type="ECO:0000256" key="6">
    <source>
        <dbReference type="ARBA" id="ARBA00023065"/>
    </source>
</evidence>